<keyword evidence="1" id="KW-0472">Membrane</keyword>
<feature type="transmembrane region" description="Helical" evidence="1">
    <location>
        <begin position="115"/>
        <end position="136"/>
    </location>
</feature>
<keyword evidence="1" id="KW-1133">Transmembrane helix</keyword>
<feature type="transmembrane region" description="Helical" evidence="1">
    <location>
        <begin position="89"/>
        <end position="109"/>
    </location>
</feature>
<dbReference type="Proteomes" id="UP001596978">
    <property type="component" value="Unassembled WGS sequence"/>
</dbReference>
<keyword evidence="1" id="KW-0812">Transmembrane</keyword>
<sequence>MIHQKFVFKQFVIITLVVSIWIHISEVFRYFIFVMPRVKAFFDERKGIAEMDLGIFSVWGLWDTLLTGILVFVFWLFANVFGNNTRSVLLSAIIVWAAVFVIFWVAAVNMGFSNWSILLITLPLSLLEMIIGSWLVSKLYASSRWAVKDVSTSLMSTLF</sequence>
<feature type="transmembrane region" description="Helical" evidence="1">
    <location>
        <begin position="12"/>
        <end position="33"/>
    </location>
</feature>
<comment type="caution">
    <text evidence="2">The sequence shown here is derived from an EMBL/GenBank/DDBJ whole genome shotgun (WGS) entry which is preliminary data.</text>
</comment>
<evidence type="ECO:0000313" key="3">
    <source>
        <dbReference type="Proteomes" id="UP001596978"/>
    </source>
</evidence>
<reference evidence="3" key="1">
    <citation type="journal article" date="2019" name="Int. J. Syst. Evol. Microbiol.">
        <title>The Global Catalogue of Microorganisms (GCM) 10K type strain sequencing project: providing services to taxonomists for standard genome sequencing and annotation.</title>
        <authorList>
            <consortium name="The Broad Institute Genomics Platform"/>
            <consortium name="The Broad Institute Genome Sequencing Center for Infectious Disease"/>
            <person name="Wu L."/>
            <person name="Ma J."/>
        </authorList>
    </citation>
    <scope>NUCLEOTIDE SEQUENCE [LARGE SCALE GENOMIC DNA]</scope>
    <source>
        <strain evidence="3">CCUG 62952</strain>
    </source>
</reference>
<evidence type="ECO:0000256" key="1">
    <source>
        <dbReference type="SAM" id="Phobius"/>
    </source>
</evidence>
<dbReference type="RefSeq" id="WP_386404765.1">
    <property type="nucleotide sequence ID" value="NZ_JBHTJH010000004.1"/>
</dbReference>
<proteinExistence type="predicted"/>
<keyword evidence="3" id="KW-1185">Reference proteome</keyword>
<name>A0ABW3CV08_9FLAO</name>
<evidence type="ECO:0000313" key="2">
    <source>
        <dbReference type="EMBL" id="MFD0861546.1"/>
    </source>
</evidence>
<accession>A0ABW3CV08</accession>
<protein>
    <submittedName>
        <fullName evidence="2">Uncharacterized protein</fullName>
    </submittedName>
</protein>
<dbReference type="EMBL" id="JBHTJH010000004">
    <property type="protein sequence ID" value="MFD0861546.1"/>
    <property type="molecule type" value="Genomic_DNA"/>
</dbReference>
<feature type="transmembrane region" description="Helical" evidence="1">
    <location>
        <begin position="53"/>
        <end position="77"/>
    </location>
</feature>
<gene>
    <name evidence="2" type="ORF">ACFQ1M_04960</name>
</gene>
<organism evidence="2 3">
    <name type="scientific">Sungkyunkwania multivorans</name>
    <dbReference type="NCBI Taxonomy" id="1173618"/>
    <lineage>
        <taxon>Bacteria</taxon>
        <taxon>Pseudomonadati</taxon>
        <taxon>Bacteroidota</taxon>
        <taxon>Flavobacteriia</taxon>
        <taxon>Flavobacteriales</taxon>
        <taxon>Flavobacteriaceae</taxon>
        <taxon>Sungkyunkwania</taxon>
    </lineage>
</organism>